<evidence type="ECO:0000256" key="7">
    <source>
        <dbReference type="ARBA" id="ARBA00022640"/>
    </source>
</evidence>
<proteinExistence type="inferred from homology"/>
<keyword evidence="5" id="KW-0444">Lipid biosynthesis</keyword>
<reference evidence="18" key="1">
    <citation type="journal article" date="2020" name="bioRxiv">
        <title>Comparative genomics of Chlamydomonas.</title>
        <authorList>
            <person name="Craig R.J."/>
            <person name="Hasan A.R."/>
            <person name="Ness R.W."/>
            <person name="Keightley P.D."/>
        </authorList>
    </citation>
    <scope>NUCLEOTIDE SEQUENCE</scope>
    <source>
        <strain evidence="18">CCAP 11/70</strain>
    </source>
</reference>
<evidence type="ECO:0000256" key="9">
    <source>
        <dbReference type="ARBA" id="ARBA00022946"/>
    </source>
</evidence>
<evidence type="ECO:0000256" key="12">
    <source>
        <dbReference type="ARBA" id="ARBA00023264"/>
    </source>
</evidence>
<comment type="caution">
    <text evidence="18">The sequence shown here is derived from an EMBL/GenBank/DDBJ whole genome shotgun (WGS) entry which is preliminary data.</text>
</comment>
<evidence type="ECO:0000256" key="8">
    <source>
        <dbReference type="ARBA" id="ARBA00022679"/>
    </source>
</evidence>
<evidence type="ECO:0000259" key="17">
    <source>
        <dbReference type="Pfam" id="PF14829"/>
    </source>
</evidence>
<dbReference type="UniPathway" id="UPA00557">
    <property type="reaction ID" value="UER00612"/>
</dbReference>
<feature type="domain" description="Phospholipid/glycerol acyltransferase" evidence="16">
    <location>
        <begin position="118"/>
        <end position="234"/>
    </location>
</feature>
<dbReference type="PANTHER" id="PTHR35695:SF1">
    <property type="entry name" value="GLYCEROL-3-PHOSPHATE ACYLTRANSFERASE, CHLOROPLASTIC"/>
    <property type="match status" value="1"/>
</dbReference>
<keyword evidence="8 14" id="KW-0808">Transferase</keyword>
<comment type="similarity">
    <text evidence="4 14">Belongs to the GPAT/DAPAT family.</text>
</comment>
<dbReference type="Proteomes" id="UP000612055">
    <property type="component" value="Unassembled WGS sequence"/>
</dbReference>
<dbReference type="InterPro" id="IPR002123">
    <property type="entry name" value="Plipid/glycerol_acylTrfase"/>
</dbReference>
<comment type="pathway">
    <text evidence="2 14">Phospholipid metabolism; CDP-diacylglycerol biosynthesis; CDP-diacylglycerol from sn-glycerol 3-phosphate: step 1/3.</text>
</comment>
<evidence type="ECO:0000256" key="2">
    <source>
        <dbReference type="ARBA" id="ARBA00004765"/>
    </source>
</evidence>
<evidence type="ECO:0000256" key="1">
    <source>
        <dbReference type="ARBA" id="ARBA00004470"/>
    </source>
</evidence>
<dbReference type="Pfam" id="PF01553">
    <property type="entry name" value="Acyltransferase"/>
    <property type="match status" value="1"/>
</dbReference>
<dbReference type="Gene3D" id="3.40.1130.10">
    <property type="entry name" value="Glycerol-3-phosphate (1)-acyltransferase"/>
    <property type="match status" value="1"/>
</dbReference>
<name>A0A835XL05_9CHLO</name>
<dbReference type="GO" id="GO:0016024">
    <property type="term" value="P:CDP-diacylglycerol biosynthetic process"/>
    <property type="evidence" value="ECO:0007669"/>
    <property type="project" value="UniProtKB-UniPathway"/>
</dbReference>
<evidence type="ECO:0000313" key="18">
    <source>
        <dbReference type="EMBL" id="KAG2485182.1"/>
    </source>
</evidence>
<dbReference type="GO" id="GO:0009570">
    <property type="term" value="C:chloroplast stroma"/>
    <property type="evidence" value="ECO:0007669"/>
    <property type="project" value="UniProtKB-SubCell"/>
</dbReference>
<dbReference type="OrthoDB" id="524544at2759"/>
<evidence type="ECO:0000256" key="10">
    <source>
        <dbReference type="ARBA" id="ARBA00023098"/>
    </source>
</evidence>
<evidence type="ECO:0000256" key="11">
    <source>
        <dbReference type="ARBA" id="ARBA00023209"/>
    </source>
</evidence>
<keyword evidence="7 14" id="KW-0934">Plastid</keyword>
<dbReference type="SUPFAM" id="SSF69593">
    <property type="entry name" value="Glycerol-3-phosphate (1)-acyltransferase"/>
    <property type="match status" value="1"/>
</dbReference>
<evidence type="ECO:0000256" key="4">
    <source>
        <dbReference type="ARBA" id="ARBA00007937"/>
    </source>
</evidence>
<dbReference type="PANTHER" id="PTHR35695">
    <property type="entry name" value="GLYCEROL-3-PHOSPHATE ACYLTRANSFERASE, CHLOROPLASTIC"/>
    <property type="match status" value="1"/>
</dbReference>
<comment type="pathway">
    <text evidence="3">Lipid metabolism.</text>
</comment>
<evidence type="ECO:0000256" key="6">
    <source>
        <dbReference type="ARBA" id="ARBA00022528"/>
    </source>
</evidence>
<evidence type="ECO:0000256" key="5">
    <source>
        <dbReference type="ARBA" id="ARBA00022516"/>
    </source>
</evidence>
<gene>
    <name evidence="18" type="ORF">HYH03_016071</name>
</gene>
<dbReference type="EC" id="2.3.1.15" evidence="14"/>
<evidence type="ECO:0000256" key="15">
    <source>
        <dbReference type="PIRSR" id="PIRSR000431-2"/>
    </source>
</evidence>
<keyword evidence="19" id="KW-1185">Reference proteome</keyword>
<keyword evidence="13 14" id="KW-0012">Acyltransferase</keyword>
<dbReference type="GO" id="GO:0006655">
    <property type="term" value="P:phosphatidylglycerol biosynthetic process"/>
    <property type="evidence" value="ECO:0007669"/>
    <property type="project" value="TreeGrafter"/>
</dbReference>
<evidence type="ECO:0000256" key="13">
    <source>
        <dbReference type="ARBA" id="ARBA00023315"/>
    </source>
</evidence>
<keyword evidence="10 14" id="KW-0443">Lipid metabolism</keyword>
<dbReference type="GO" id="GO:0004366">
    <property type="term" value="F:glycerol-3-phosphate O-acyltransferase activity"/>
    <property type="evidence" value="ECO:0007669"/>
    <property type="project" value="UniProtKB-UniRule"/>
</dbReference>
<feature type="short sequence motif" description="HXXXXD motif" evidence="15">
    <location>
        <begin position="133"/>
        <end position="138"/>
    </location>
</feature>
<comment type="function">
    <text evidence="14">Esterifies acyl-group from acyl-ACP to the sn-1 position of glycerol-3-phosphate. The enzyme from chilling-resistant plants discriminates against non-fluid palmitic acid and selects oleic acid whereas the enzyme from sensitive plants accepts both fatty acids.</text>
</comment>
<dbReference type="Gene3D" id="1.10.1200.50">
    <property type="entry name" value="Glycerol-3-phosphate acyltransferase, alpha helical bundle, N-terminal"/>
    <property type="match status" value="1"/>
</dbReference>
<keyword evidence="11" id="KW-0594">Phospholipid biosynthesis</keyword>
<evidence type="ECO:0000256" key="3">
    <source>
        <dbReference type="ARBA" id="ARBA00005189"/>
    </source>
</evidence>
<comment type="catalytic activity">
    <reaction evidence="14">
        <text>sn-glycerol 3-phosphate + an acyl-CoA = a 1-acyl-sn-glycero-3-phosphate + CoA</text>
        <dbReference type="Rhea" id="RHEA:15325"/>
        <dbReference type="ChEBI" id="CHEBI:57287"/>
        <dbReference type="ChEBI" id="CHEBI:57597"/>
        <dbReference type="ChEBI" id="CHEBI:57970"/>
        <dbReference type="ChEBI" id="CHEBI:58342"/>
        <dbReference type="EC" id="2.3.1.15"/>
    </reaction>
</comment>
<evidence type="ECO:0000259" key="16">
    <source>
        <dbReference type="Pfam" id="PF01553"/>
    </source>
</evidence>
<accession>A0A835XL05</accession>
<dbReference type="Pfam" id="PF14829">
    <property type="entry name" value="GPAT_N"/>
    <property type="match status" value="1"/>
</dbReference>
<dbReference type="AlphaFoldDB" id="A0A835XL05"/>
<sequence length="357" mass="39965">MGVLTTDQQFKAVLKGMVQAGQMPANLEPAWVYFYDNYKTAVTTSGAPGSDEKLVTQVQASILDNVIVQMTKPYEFPSHHKRITEPYDYYEFGQRYVGSLIDFDNSVLCHRDRWDHIQSLLDQKHNVVLLANHQTEADPGVFAHMLKATHPKLATDVIYVAGDRVVTDPLCKPFSMGRNLFCVHSKKHLDDVPELKAAKMETNRKTLIAMQRALNAGGVLMWIAPSGGRDRPKGDKWLPDPMDAAAVELMWNLTHRAKQPGHLFPMAMYSWPLMPPPKTVDKSIGEQRNTGFTGVGISVAEELDVVKLTEGLDKEHHKDALAKAAHTAVVAQFEAMEKAIHDPAFRAAQPEFSQPWR</sequence>
<keyword evidence="6 14" id="KW-0150">Chloroplast</keyword>
<dbReference type="InterPro" id="IPR038114">
    <property type="entry name" value="GPAT_N_sf"/>
</dbReference>
<dbReference type="InterPro" id="IPR023083">
    <property type="entry name" value="G3P_O-acylTrfase_N"/>
</dbReference>
<dbReference type="EMBL" id="JAEHOE010000134">
    <property type="protein sequence ID" value="KAG2485182.1"/>
    <property type="molecule type" value="Genomic_DNA"/>
</dbReference>
<organism evidence="18 19">
    <name type="scientific">Edaphochlamys debaryana</name>
    <dbReference type="NCBI Taxonomy" id="47281"/>
    <lineage>
        <taxon>Eukaryota</taxon>
        <taxon>Viridiplantae</taxon>
        <taxon>Chlorophyta</taxon>
        <taxon>core chlorophytes</taxon>
        <taxon>Chlorophyceae</taxon>
        <taxon>CS clade</taxon>
        <taxon>Chlamydomonadales</taxon>
        <taxon>Chlamydomonadales incertae sedis</taxon>
        <taxon>Edaphochlamys</taxon>
    </lineage>
</organism>
<dbReference type="PIRSF" id="PIRSF000431">
    <property type="entry name" value="Glycerol-3-P_O-acyltransfrase"/>
    <property type="match status" value="1"/>
</dbReference>
<keyword evidence="9" id="KW-0809">Transit peptide</keyword>
<dbReference type="InterPro" id="IPR016222">
    <property type="entry name" value="G3P_O-acylTrfase_chlp"/>
</dbReference>
<evidence type="ECO:0000256" key="14">
    <source>
        <dbReference type="PIRNR" id="PIRNR000431"/>
    </source>
</evidence>
<keyword evidence="12" id="KW-1208">Phospholipid metabolism</keyword>
<comment type="subcellular location">
    <subcellularLocation>
        <location evidence="1 14">Plastid</location>
        <location evidence="1 14">Chloroplast stroma</location>
    </subcellularLocation>
</comment>
<protein>
    <recommendedName>
        <fullName evidence="14">Glycerol-3-phosphate acyltransferase, chloroplastic</fullName>
        <shortName evidence="14">GPAT</shortName>
        <ecNumber evidence="14">2.3.1.15</ecNumber>
    </recommendedName>
</protein>
<feature type="domain" description="Glycerol-3-phosphate O-acyltransferase alpha-helical bundle N-terminal" evidence="17">
    <location>
        <begin position="5"/>
        <end position="74"/>
    </location>
</feature>
<evidence type="ECO:0000313" key="19">
    <source>
        <dbReference type="Proteomes" id="UP000612055"/>
    </source>
</evidence>